<protein>
    <recommendedName>
        <fullName evidence="4">Alpha-L-rhamnosidase six-hairpin glycosidase domain-containing protein</fullName>
    </recommendedName>
</protein>
<dbReference type="STRING" id="933388.S8BBJ4"/>
<reference evidence="2 3" key="1">
    <citation type="journal article" date="2013" name="PLoS ONE">
        <title>Genomic and secretomic analyses reveal unique features of the lignocellulolytic enzyme system of Penicillium decumbens.</title>
        <authorList>
            <person name="Liu G."/>
            <person name="Zhang L."/>
            <person name="Wei X."/>
            <person name="Zou G."/>
            <person name="Qin Y."/>
            <person name="Ma L."/>
            <person name="Li J."/>
            <person name="Zheng H."/>
            <person name="Wang S."/>
            <person name="Wang C."/>
            <person name="Xun L."/>
            <person name="Zhao G.-P."/>
            <person name="Zhou Z."/>
            <person name="Qu Y."/>
        </authorList>
    </citation>
    <scope>NUCLEOTIDE SEQUENCE [LARGE SCALE GENOMIC DNA]</scope>
    <source>
        <strain evidence="3">114-2 / CGMCC 5302</strain>
    </source>
</reference>
<name>S8BBJ4_PENO1</name>
<dbReference type="EMBL" id="KB644414">
    <property type="protein sequence ID" value="EPS32252.1"/>
    <property type="molecule type" value="Genomic_DNA"/>
</dbReference>
<proteinExistence type="predicted"/>
<dbReference type="Proteomes" id="UP000019376">
    <property type="component" value="Unassembled WGS sequence"/>
</dbReference>
<evidence type="ECO:0000256" key="1">
    <source>
        <dbReference type="SAM" id="SignalP"/>
    </source>
</evidence>
<evidence type="ECO:0000313" key="3">
    <source>
        <dbReference type="Proteomes" id="UP000019376"/>
    </source>
</evidence>
<dbReference type="OrthoDB" id="2730619at2759"/>
<feature type="signal peptide" evidence="1">
    <location>
        <begin position="1"/>
        <end position="19"/>
    </location>
</feature>
<dbReference type="HOGENOM" id="CLU_015362_0_0_1"/>
<dbReference type="AlphaFoldDB" id="S8BBJ4"/>
<dbReference type="eggNOG" id="ENOG502RMX9">
    <property type="taxonomic scope" value="Eukaryota"/>
</dbReference>
<sequence>MRPIQQLLFVFGFALVASGDNGKDTLGLSNGYTSLSTSNFDIKLVKDSQTLASLKPRNVDFDFLPFDDLVHRAADGQYHNGDVTFRYRESGATTWISADSSTSRKQVKQVSSSAAAVAATSLAAADLSATLPSEIPFRVIRSWSNVDGDLGLAFTITNRASRSMEIGSLGFPTEFNSIFTNRPAEEMAAKCSLTDPYIGMDAGYLQVTPTSGTGAALIVTPLTNTSTPLEAWRNLDEPSVDPLYYGSQTFEGFYEWQTHSKAFAENEWAGVTPWNRPSSRMLKPGQSVTYGLRFSLVKEGIRDIEKTVEATNTPVVVGIPGYVIPTDLTARLFVLHGDVAKIVSDGNAFKIAQDSKQSFSLTPTSSAWGRTKVTITYTDGKVQTVHYFITDSAPAVISQLGQFTTTSMWFDDTTDPFGRAPSVMTWDHSLGAKALQDPRVWISGLSDEGGVIYLASAMKQFGSSAAEEMAKLETFAKEVLSTRIQNSDFTVRKSLFYYEPSLVPGYRYDQSINWGNWWSWNKDAAYSTDRAYDYIHVIGAYWALYRAGRADESLLTIHPWKWYLSQAYNTTMVCFATDPNGNGKVGYSRLGLMGETVVGELLTDLHREGWTREADEVEAAMKIRAMAWDAEAVPYGSEMAWDSTGQEGIYYWSNYFKLAKTATKTINSIIGYMPTVAHWGWNGNARRYWDFIYGGKLQRIERMIHHYGSSLNALPLLSQFRQTPHDTYLLRVGYGGITGPLSNIRRDGSMYNGFHSFPDTLRGDDYSGDFGPTFLGMMLGAGVYVVNDADLGLVTYGGNMRVSSSGDLVTVQPRDAIRRRVYIADWGVYVTISAGWIDEVSFHRGSVEGASLTLHVVPGPTKASSTVIWVETPGTGGTFRVTGLEGAVVEEKRGGWQVTLGSTGAQVVVSNH</sequence>
<keyword evidence="3" id="KW-1185">Reference proteome</keyword>
<gene>
    <name evidence="2" type="ORF">PDE_07212</name>
</gene>
<dbReference type="PhylomeDB" id="S8BBJ4"/>
<accession>S8BBJ4</accession>
<evidence type="ECO:0008006" key="4">
    <source>
        <dbReference type="Google" id="ProtNLM"/>
    </source>
</evidence>
<dbReference type="InterPro" id="IPR043750">
    <property type="entry name" value="DUF5695"/>
</dbReference>
<keyword evidence="1" id="KW-0732">Signal</keyword>
<organism evidence="2 3">
    <name type="scientific">Penicillium oxalicum (strain 114-2 / CGMCC 5302)</name>
    <name type="common">Penicillium decumbens</name>
    <dbReference type="NCBI Taxonomy" id="933388"/>
    <lineage>
        <taxon>Eukaryota</taxon>
        <taxon>Fungi</taxon>
        <taxon>Dikarya</taxon>
        <taxon>Ascomycota</taxon>
        <taxon>Pezizomycotina</taxon>
        <taxon>Eurotiomycetes</taxon>
        <taxon>Eurotiomycetidae</taxon>
        <taxon>Eurotiales</taxon>
        <taxon>Aspergillaceae</taxon>
        <taxon>Penicillium</taxon>
    </lineage>
</organism>
<evidence type="ECO:0000313" key="2">
    <source>
        <dbReference type="EMBL" id="EPS32252.1"/>
    </source>
</evidence>
<feature type="chain" id="PRO_5004548312" description="Alpha-L-rhamnosidase six-hairpin glycosidase domain-containing protein" evidence="1">
    <location>
        <begin position="20"/>
        <end position="912"/>
    </location>
</feature>
<dbReference type="Pfam" id="PF18951">
    <property type="entry name" value="DUF5695"/>
    <property type="match status" value="1"/>
</dbReference>